<dbReference type="VEuPathDB" id="FungiDB:ASPGLDRAFT_47313"/>
<dbReference type="InterPro" id="IPR025337">
    <property type="entry name" value="Questin_oxidase-like"/>
</dbReference>
<evidence type="ECO:0008006" key="4">
    <source>
        <dbReference type="Google" id="ProtNLM"/>
    </source>
</evidence>
<dbReference type="STRING" id="1160497.A0A1L9VKM5"/>
<dbReference type="Proteomes" id="UP000184300">
    <property type="component" value="Unassembled WGS sequence"/>
</dbReference>
<dbReference type="AlphaFoldDB" id="A0A1L9VKM5"/>
<evidence type="ECO:0000256" key="1">
    <source>
        <dbReference type="ARBA" id="ARBA00023002"/>
    </source>
</evidence>
<name>A0A1L9VKM5_ASPGL</name>
<evidence type="ECO:0000313" key="3">
    <source>
        <dbReference type="Proteomes" id="UP000184300"/>
    </source>
</evidence>
<dbReference type="PANTHER" id="PTHR35870:SF6">
    <property type="entry name" value="MGS207 PROTEIN"/>
    <property type="match status" value="1"/>
</dbReference>
<proteinExistence type="predicted"/>
<protein>
    <recommendedName>
        <fullName evidence="4">MGS207 protein</fullName>
    </recommendedName>
</protein>
<keyword evidence="3" id="KW-1185">Reference proteome</keyword>
<dbReference type="RefSeq" id="XP_022401128.1">
    <property type="nucleotide sequence ID" value="XM_022546643.1"/>
</dbReference>
<dbReference type="Pfam" id="PF14027">
    <property type="entry name" value="Questin_oxidase"/>
    <property type="match status" value="1"/>
</dbReference>
<keyword evidence="1" id="KW-0560">Oxidoreductase</keyword>
<dbReference type="EMBL" id="KV878897">
    <property type="protein sequence ID" value="OJJ84430.1"/>
    <property type="molecule type" value="Genomic_DNA"/>
</dbReference>
<dbReference type="GO" id="GO:0016491">
    <property type="term" value="F:oxidoreductase activity"/>
    <property type="evidence" value="ECO:0007669"/>
    <property type="project" value="UniProtKB-KW"/>
</dbReference>
<dbReference type="GeneID" id="34462904"/>
<evidence type="ECO:0000313" key="2">
    <source>
        <dbReference type="EMBL" id="OJJ84430.1"/>
    </source>
</evidence>
<reference evidence="3" key="1">
    <citation type="journal article" date="2017" name="Genome Biol.">
        <title>Comparative genomics reveals high biological diversity and specific adaptations in the industrially and medically important fungal genus Aspergillus.</title>
        <authorList>
            <person name="de Vries R.P."/>
            <person name="Riley R."/>
            <person name="Wiebenga A."/>
            <person name="Aguilar-Osorio G."/>
            <person name="Amillis S."/>
            <person name="Uchima C.A."/>
            <person name="Anderluh G."/>
            <person name="Asadollahi M."/>
            <person name="Askin M."/>
            <person name="Barry K."/>
            <person name="Battaglia E."/>
            <person name="Bayram O."/>
            <person name="Benocci T."/>
            <person name="Braus-Stromeyer S.A."/>
            <person name="Caldana C."/>
            <person name="Canovas D."/>
            <person name="Cerqueira G.C."/>
            <person name="Chen F."/>
            <person name="Chen W."/>
            <person name="Choi C."/>
            <person name="Clum A."/>
            <person name="Dos Santos R.A."/>
            <person name="Damasio A.R."/>
            <person name="Diallinas G."/>
            <person name="Emri T."/>
            <person name="Fekete E."/>
            <person name="Flipphi M."/>
            <person name="Freyberg S."/>
            <person name="Gallo A."/>
            <person name="Gournas C."/>
            <person name="Habgood R."/>
            <person name="Hainaut M."/>
            <person name="Harispe M.L."/>
            <person name="Henrissat B."/>
            <person name="Hilden K.S."/>
            <person name="Hope R."/>
            <person name="Hossain A."/>
            <person name="Karabika E."/>
            <person name="Karaffa L."/>
            <person name="Karanyi Z."/>
            <person name="Krasevec N."/>
            <person name="Kuo A."/>
            <person name="Kusch H."/>
            <person name="LaButti K."/>
            <person name="Lagendijk E.L."/>
            <person name="Lapidus A."/>
            <person name="Levasseur A."/>
            <person name="Lindquist E."/>
            <person name="Lipzen A."/>
            <person name="Logrieco A.F."/>
            <person name="MacCabe A."/>
            <person name="Maekelae M.R."/>
            <person name="Malavazi I."/>
            <person name="Melin P."/>
            <person name="Meyer V."/>
            <person name="Mielnichuk N."/>
            <person name="Miskei M."/>
            <person name="Molnar A.P."/>
            <person name="Mule G."/>
            <person name="Ngan C.Y."/>
            <person name="Orejas M."/>
            <person name="Orosz E."/>
            <person name="Ouedraogo J.P."/>
            <person name="Overkamp K.M."/>
            <person name="Park H.-S."/>
            <person name="Perrone G."/>
            <person name="Piumi F."/>
            <person name="Punt P.J."/>
            <person name="Ram A.F."/>
            <person name="Ramon A."/>
            <person name="Rauscher S."/>
            <person name="Record E."/>
            <person name="Riano-Pachon D.M."/>
            <person name="Robert V."/>
            <person name="Roehrig J."/>
            <person name="Ruller R."/>
            <person name="Salamov A."/>
            <person name="Salih N.S."/>
            <person name="Samson R.A."/>
            <person name="Sandor E."/>
            <person name="Sanguinetti M."/>
            <person name="Schuetze T."/>
            <person name="Sepcic K."/>
            <person name="Shelest E."/>
            <person name="Sherlock G."/>
            <person name="Sophianopoulou V."/>
            <person name="Squina F.M."/>
            <person name="Sun H."/>
            <person name="Susca A."/>
            <person name="Todd R.B."/>
            <person name="Tsang A."/>
            <person name="Unkles S.E."/>
            <person name="van de Wiele N."/>
            <person name="van Rossen-Uffink D."/>
            <person name="Oliveira J.V."/>
            <person name="Vesth T.C."/>
            <person name="Visser J."/>
            <person name="Yu J.-H."/>
            <person name="Zhou M."/>
            <person name="Andersen M.R."/>
            <person name="Archer D.B."/>
            <person name="Baker S.E."/>
            <person name="Benoit I."/>
            <person name="Brakhage A.A."/>
            <person name="Braus G.H."/>
            <person name="Fischer R."/>
            <person name="Frisvad J.C."/>
            <person name="Goldman G.H."/>
            <person name="Houbraken J."/>
            <person name="Oakley B."/>
            <person name="Pocsi I."/>
            <person name="Scazzocchio C."/>
            <person name="Seiboth B."/>
            <person name="vanKuyk P.A."/>
            <person name="Wortman J."/>
            <person name="Dyer P.S."/>
            <person name="Grigoriev I.V."/>
        </authorList>
    </citation>
    <scope>NUCLEOTIDE SEQUENCE [LARGE SCALE GENOMIC DNA]</scope>
    <source>
        <strain evidence="3">CBS 516.65</strain>
    </source>
</reference>
<dbReference type="PANTHER" id="PTHR35870">
    <property type="entry name" value="PROTEIN, PUTATIVE (AFU_ORTHOLOGUE AFUA_5G03330)-RELATED"/>
    <property type="match status" value="1"/>
</dbReference>
<sequence>MLQFSFSLPRIFPLWERSQFKIPPPKSHDLENAPEKPARALKYLIKLNHANHAILFHERKFYNHVPHLLSSAWVQGADADELHRLYEDESKAMEPWVDSPGEISLDDWRDFLGRREYQRAFVNYFEDELVRQGYDWKEVVNEYLFSGEEPLFNSLITDLGHPLIHLSYAYEFSSRELAMEALGLAATTHNPIHKYLSDPIYTKTESSYHTPSLFDILSRVRTDKRFHGLFGTPGNENIEQIFSTREDALLDHWNAWSIEGDTAKQFRETQELATALLLGTHADGSEGYDFFFLHVLTTSHAVRILLPLIPAKFQLPLVRQWWLMTLSVYIAQLRPEIHVNRIQDVELKGRDWKWVAGMAVKGEKKDAHYVKVLRVLREAAGTWGDDEGYYLRAAARFAEEFVGWGGFV</sequence>
<organism evidence="2 3">
    <name type="scientific">Aspergillus glaucus CBS 516.65</name>
    <dbReference type="NCBI Taxonomy" id="1160497"/>
    <lineage>
        <taxon>Eukaryota</taxon>
        <taxon>Fungi</taxon>
        <taxon>Dikarya</taxon>
        <taxon>Ascomycota</taxon>
        <taxon>Pezizomycotina</taxon>
        <taxon>Eurotiomycetes</taxon>
        <taxon>Eurotiomycetidae</taxon>
        <taxon>Eurotiales</taxon>
        <taxon>Aspergillaceae</taxon>
        <taxon>Aspergillus</taxon>
        <taxon>Aspergillus subgen. Aspergillus</taxon>
    </lineage>
</organism>
<dbReference type="OrthoDB" id="10265971at2759"/>
<gene>
    <name evidence="2" type="ORF">ASPGLDRAFT_47313</name>
</gene>
<accession>A0A1L9VKM5</accession>